<keyword evidence="2" id="KW-0812">Transmembrane</keyword>
<dbReference type="RefSeq" id="WP_203584712.1">
    <property type="nucleotide sequence ID" value="NZ_JACOPV010000008.1"/>
</dbReference>
<proteinExistence type="predicted"/>
<gene>
    <name evidence="3" type="ORF">H8F21_14515</name>
</gene>
<organism evidence="3 4">
    <name type="scientific">Pseudomonas arcuscaelestis</name>
    <dbReference type="NCBI Taxonomy" id="2710591"/>
    <lineage>
        <taxon>Bacteria</taxon>
        <taxon>Pseudomonadati</taxon>
        <taxon>Pseudomonadota</taxon>
        <taxon>Gammaproteobacteria</taxon>
        <taxon>Pseudomonadales</taxon>
        <taxon>Pseudomonadaceae</taxon>
        <taxon>Pseudomonas</taxon>
    </lineage>
</organism>
<comment type="caution">
    <text evidence="3">The sequence shown here is derived from an EMBL/GenBank/DDBJ whole genome shotgun (WGS) entry which is preliminary data.</text>
</comment>
<feature type="compositionally biased region" description="Pro residues" evidence="1">
    <location>
        <begin position="662"/>
        <end position="675"/>
    </location>
</feature>
<accession>A0ABS2BYT5</accession>
<feature type="compositionally biased region" description="Low complexity" evidence="1">
    <location>
        <begin position="633"/>
        <end position="647"/>
    </location>
</feature>
<feature type="transmembrane region" description="Helical" evidence="2">
    <location>
        <begin position="476"/>
        <end position="498"/>
    </location>
</feature>
<evidence type="ECO:0000313" key="4">
    <source>
        <dbReference type="Proteomes" id="UP000745663"/>
    </source>
</evidence>
<evidence type="ECO:0000313" key="3">
    <source>
        <dbReference type="EMBL" id="MBM5458778.1"/>
    </source>
</evidence>
<feature type="transmembrane region" description="Helical" evidence="2">
    <location>
        <begin position="444"/>
        <end position="464"/>
    </location>
</feature>
<evidence type="ECO:0000256" key="2">
    <source>
        <dbReference type="SAM" id="Phobius"/>
    </source>
</evidence>
<keyword evidence="4" id="KW-1185">Reference proteome</keyword>
<name>A0ABS2BYT5_9PSED</name>
<keyword evidence="2" id="KW-0472">Membrane</keyword>
<dbReference type="EMBL" id="JACOPV010000008">
    <property type="protein sequence ID" value="MBM5458778.1"/>
    <property type="molecule type" value="Genomic_DNA"/>
</dbReference>
<evidence type="ECO:0000256" key="1">
    <source>
        <dbReference type="SAM" id="MobiDB-lite"/>
    </source>
</evidence>
<dbReference type="Proteomes" id="UP000745663">
    <property type="component" value="Unassembled WGS sequence"/>
</dbReference>
<feature type="region of interest" description="Disordered" evidence="1">
    <location>
        <begin position="623"/>
        <end position="675"/>
    </location>
</feature>
<protein>
    <recommendedName>
        <fullName evidence="5">Conjugal transfer protein TraG</fullName>
    </recommendedName>
</protein>
<keyword evidence="2" id="KW-1133">Transmembrane helix</keyword>
<evidence type="ECO:0008006" key="5">
    <source>
        <dbReference type="Google" id="ProtNLM"/>
    </source>
</evidence>
<reference evidence="3 4" key="1">
    <citation type="submission" date="2020-08" db="EMBL/GenBank/DDBJ databases">
        <title>Description of novel Pseudomonas species.</title>
        <authorList>
            <person name="Duman M."/>
            <person name="Mulet M."/>
            <person name="Altun S."/>
            <person name="Saticioglu I.B."/>
            <person name="Lalucat J."/>
            <person name="Garcia-Valdes E."/>
        </authorList>
    </citation>
    <scope>NUCLEOTIDE SEQUENCE [LARGE SCALE GENOMIC DNA]</scope>
    <source>
        <strain evidence="3 4">P66</strain>
    </source>
</reference>
<feature type="transmembrane region" description="Helical" evidence="2">
    <location>
        <begin position="518"/>
        <end position="540"/>
    </location>
</feature>
<sequence length="675" mass="72517">MATESDVPNYDYLQIVNSNFGELVSHYINMWQAYNQSFTQAAMNLCLWGGLAWVSLLTMKAPVDRLKTAASAAGVVLLVAMLLQPGNYNIGPAGGSVGLSAGAGWSVQLIGNIYQLFKSALDSVNRETAMELAFENAYHVTDEGTLRKFNDSPVREMYEDYITQCQSALASTAGTEPDTRALGKFVGLFGSTGINQIEVNQITKDSYEAIKAGGPANSKALSMYVGGNIWNGYQMLKKDYEVAGNVDKARTMLGRIPEDANPFRDGTKSYLMPSEEYWVRQYFPDKKNEGRLEFEKATENDNNKMYRNPTLTDTSPITPEQEVRFYPKDCLQMYGMVHKAVANWTNAVSREIPTAKRSAFMRDGIHAQELMIKNIENLAEQRKLDKENPSAIPLFGSETRSGQAFNWGVDDTAKSLMTKIQDIGMWFKQWMLTFKIPTMINGCAMLAGILVVLFPVICVFAVFVNPSILISYVKILAFSFMIPLINNLCLTMAATLLAMNSELMTGLTAGNFSENYPLLISASSAQYIIFMALTAVEIIIAKMLIWDDVKGLSGFNPGGAATGMAATGGAVVGTAIKIGSKALSMLRGPAKLVGAAGKAANAAKGVGGGGGGGLGGPYSTGGMNVRFTPPAPSKSSYSAAGSQLSRSPTPTKPAQPSGPSGPTTPPAPTPGTPKP</sequence>